<organism evidence="1">
    <name type="scientific">Podoviridae sp. ctP1X6</name>
    <dbReference type="NCBI Taxonomy" id="2825246"/>
    <lineage>
        <taxon>Viruses</taxon>
        <taxon>Duplodnaviria</taxon>
        <taxon>Heunggongvirae</taxon>
        <taxon>Uroviricota</taxon>
        <taxon>Caudoviricetes</taxon>
    </lineage>
</organism>
<sequence>MKKILDVCCGSKMFWFQKERYDTVYMDNRELEDVLCDGRKLKIKPDVIGDFRNIPFPDNSFKLVVFDPPHLLKVGEKSWLAKKYGHLGNNWKDDIKQGFKECFRVLEVNGILVFKWSEEQIKLNEILKLTDVKPLFGNKRAKTHWLVFMKEEQIND</sequence>
<keyword evidence="1" id="KW-0489">Methyltransferase</keyword>
<keyword evidence="1" id="KW-0808">Transferase</keyword>
<reference evidence="1" key="1">
    <citation type="journal article" date="2021" name="Proc. Natl. Acad. Sci. U.S.A.">
        <title>A Catalog of Tens of Thousands of Viruses from Human Metagenomes Reveals Hidden Associations with Chronic Diseases.</title>
        <authorList>
            <person name="Tisza M.J."/>
            <person name="Buck C.B."/>
        </authorList>
    </citation>
    <scope>NUCLEOTIDE SEQUENCE</scope>
    <source>
        <strain evidence="1">CtP1X6</strain>
    </source>
</reference>
<dbReference type="CDD" id="cd02440">
    <property type="entry name" value="AdoMet_MTases"/>
    <property type="match status" value="1"/>
</dbReference>
<evidence type="ECO:0000313" key="1">
    <source>
        <dbReference type="EMBL" id="DAF89161.1"/>
    </source>
</evidence>
<name>A0A8S5U3W8_9CAUD</name>
<protein>
    <submittedName>
        <fullName evidence="1">Methyltransferase domain</fullName>
    </submittedName>
</protein>
<dbReference type="Gene3D" id="3.40.50.150">
    <property type="entry name" value="Vaccinia Virus protein VP39"/>
    <property type="match status" value="1"/>
</dbReference>
<dbReference type="GO" id="GO:0008168">
    <property type="term" value="F:methyltransferase activity"/>
    <property type="evidence" value="ECO:0007669"/>
    <property type="project" value="UniProtKB-KW"/>
</dbReference>
<dbReference type="EMBL" id="BK016004">
    <property type="protein sequence ID" value="DAF89161.1"/>
    <property type="molecule type" value="Genomic_DNA"/>
</dbReference>
<dbReference type="InterPro" id="IPR029063">
    <property type="entry name" value="SAM-dependent_MTases_sf"/>
</dbReference>
<proteinExistence type="predicted"/>
<dbReference type="GO" id="GO:0032259">
    <property type="term" value="P:methylation"/>
    <property type="evidence" value="ECO:0007669"/>
    <property type="project" value="UniProtKB-KW"/>
</dbReference>
<dbReference type="SUPFAM" id="SSF53335">
    <property type="entry name" value="S-adenosyl-L-methionine-dependent methyltransferases"/>
    <property type="match status" value="1"/>
</dbReference>
<accession>A0A8S5U3W8</accession>